<protein>
    <recommendedName>
        <fullName evidence="1">PFL domain-containing protein</fullName>
    </recommendedName>
</protein>
<evidence type="ECO:0000313" key="2">
    <source>
        <dbReference type="EMBL" id="GAI13063.1"/>
    </source>
</evidence>
<dbReference type="AlphaFoldDB" id="X1L276"/>
<gene>
    <name evidence="2" type="ORF">S06H3_13216</name>
</gene>
<feature type="domain" description="PFL" evidence="1">
    <location>
        <begin position="18"/>
        <end position="75"/>
    </location>
</feature>
<evidence type="ECO:0000259" key="1">
    <source>
        <dbReference type="PROSITE" id="PS51554"/>
    </source>
</evidence>
<dbReference type="Gene3D" id="3.20.70.20">
    <property type="match status" value="1"/>
</dbReference>
<proteinExistence type="predicted"/>
<dbReference type="PROSITE" id="PS51554">
    <property type="entry name" value="PFL"/>
    <property type="match status" value="1"/>
</dbReference>
<dbReference type="GO" id="GO:0003824">
    <property type="term" value="F:catalytic activity"/>
    <property type="evidence" value="ECO:0007669"/>
    <property type="project" value="InterPro"/>
</dbReference>
<sequence>MVEVLNKVDRVLTVKPTPRVERLREAFVRLKATASIDRARIETRVMKETEEEPMVTRRAKVFAAVAREMPIDIYP</sequence>
<accession>X1L276</accession>
<dbReference type="EMBL" id="BARV01006450">
    <property type="protein sequence ID" value="GAI13063.1"/>
    <property type="molecule type" value="Genomic_DNA"/>
</dbReference>
<reference evidence="2" key="1">
    <citation type="journal article" date="2014" name="Front. Microbiol.">
        <title>High frequency of phylogenetically diverse reductive dehalogenase-homologous genes in deep subseafloor sedimentary metagenomes.</title>
        <authorList>
            <person name="Kawai M."/>
            <person name="Futagami T."/>
            <person name="Toyoda A."/>
            <person name="Takaki Y."/>
            <person name="Nishi S."/>
            <person name="Hori S."/>
            <person name="Arai W."/>
            <person name="Tsubouchi T."/>
            <person name="Morono Y."/>
            <person name="Uchiyama I."/>
            <person name="Ito T."/>
            <person name="Fujiyama A."/>
            <person name="Inagaki F."/>
            <person name="Takami H."/>
        </authorList>
    </citation>
    <scope>NUCLEOTIDE SEQUENCE</scope>
    <source>
        <strain evidence="2">Expedition CK06-06</strain>
    </source>
</reference>
<organism evidence="2">
    <name type="scientific">marine sediment metagenome</name>
    <dbReference type="NCBI Taxonomy" id="412755"/>
    <lineage>
        <taxon>unclassified sequences</taxon>
        <taxon>metagenomes</taxon>
        <taxon>ecological metagenomes</taxon>
    </lineage>
</organism>
<name>X1L276_9ZZZZ</name>
<comment type="caution">
    <text evidence="2">The sequence shown here is derived from an EMBL/GenBank/DDBJ whole genome shotgun (WGS) entry which is preliminary data.</text>
</comment>
<dbReference type="Pfam" id="PF02901">
    <property type="entry name" value="PFL-like"/>
    <property type="match status" value="1"/>
</dbReference>
<feature type="non-terminal residue" evidence="2">
    <location>
        <position position="75"/>
    </location>
</feature>
<dbReference type="InterPro" id="IPR004184">
    <property type="entry name" value="PFL_dom"/>
</dbReference>
<dbReference type="SUPFAM" id="SSF51998">
    <property type="entry name" value="PFL-like glycyl radical enzymes"/>
    <property type="match status" value="1"/>
</dbReference>